<comment type="similarity">
    <text evidence="5">Belongs to the NtaA/SnaA/DszA monooxygenase family.</text>
</comment>
<feature type="domain" description="Luciferase-like" evidence="7">
    <location>
        <begin position="10"/>
        <end position="385"/>
    </location>
</feature>
<evidence type="ECO:0000256" key="4">
    <source>
        <dbReference type="ARBA" id="ARBA00023033"/>
    </source>
</evidence>
<dbReference type="RefSeq" id="WP_185120024.1">
    <property type="nucleotide sequence ID" value="NZ_JACJVQ010000008.1"/>
</dbReference>
<comment type="caution">
    <text evidence="8">The sequence shown here is derived from an EMBL/GenBank/DDBJ whole genome shotgun (WGS) entry which is preliminary data.</text>
</comment>
<keyword evidence="4" id="KW-0503">Monooxygenase</keyword>
<dbReference type="GO" id="GO:0016705">
    <property type="term" value="F:oxidoreductase activity, acting on paired donors, with incorporation or reduction of molecular oxygen"/>
    <property type="evidence" value="ECO:0007669"/>
    <property type="project" value="InterPro"/>
</dbReference>
<dbReference type="PANTHER" id="PTHR30011">
    <property type="entry name" value="ALKANESULFONATE MONOOXYGENASE-RELATED"/>
    <property type="match status" value="1"/>
</dbReference>
<evidence type="ECO:0000313" key="9">
    <source>
        <dbReference type="Proteomes" id="UP000535838"/>
    </source>
</evidence>
<feature type="binding site" evidence="6">
    <location>
        <position position="94"/>
    </location>
    <ligand>
        <name>FMN</name>
        <dbReference type="ChEBI" id="CHEBI:58210"/>
    </ligand>
</feature>
<protein>
    <submittedName>
        <fullName evidence="8">LLM class flavin-dependent oxidoreductase</fullName>
    </submittedName>
</protein>
<name>A0A841SS70_9BACL</name>
<feature type="binding site" evidence="6">
    <location>
        <position position="57"/>
    </location>
    <ligand>
        <name>FMN</name>
        <dbReference type="ChEBI" id="CHEBI:58210"/>
    </ligand>
</feature>
<dbReference type="Pfam" id="PF00296">
    <property type="entry name" value="Bac_luciferase"/>
    <property type="match status" value="1"/>
</dbReference>
<dbReference type="InterPro" id="IPR016215">
    <property type="entry name" value="NTA_MOA"/>
</dbReference>
<dbReference type="GO" id="GO:0004497">
    <property type="term" value="F:monooxygenase activity"/>
    <property type="evidence" value="ECO:0007669"/>
    <property type="project" value="UniProtKB-KW"/>
</dbReference>
<organism evidence="8 9">
    <name type="scientific">Cohnella thailandensis</name>
    <dbReference type="NCBI Taxonomy" id="557557"/>
    <lineage>
        <taxon>Bacteria</taxon>
        <taxon>Bacillati</taxon>
        <taxon>Bacillota</taxon>
        <taxon>Bacilli</taxon>
        <taxon>Bacillales</taxon>
        <taxon>Paenibacillaceae</taxon>
        <taxon>Cohnella</taxon>
    </lineage>
</organism>
<keyword evidence="3" id="KW-0560">Oxidoreductase</keyword>
<feature type="binding site" evidence="6">
    <location>
        <position position="144"/>
    </location>
    <ligand>
        <name>FMN</name>
        <dbReference type="ChEBI" id="CHEBI:58210"/>
    </ligand>
</feature>
<evidence type="ECO:0000313" key="8">
    <source>
        <dbReference type="EMBL" id="MBB6634784.1"/>
    </source>
</evidence>
<feature type="binding site" evidence="6">
    <location>
        <position position="148"/>
    </location>
    <ligand>
        <name>FMN</name>
        <dbReference type="ChEBI" id="CHEBI:58210"/>
    </ligand>
</feature>
<keyword evidence="1 6" id="KW-0285">Flavoprotein</keyword>
<gene>
    <name evidence="8" type="ORF">H7B67_11755</name>
</gene>
<proteinExistence type="inferred from homology"/>
<evidence type="ECO:0000256" key="1">
    <source>
        <dbReference type="ARBA" id="ARBA00022630"/>
    </source>
</evidence>
<sequence length="446" mass="50244">MADNGQRQLKLGIFLQGGGGHWREEGVRADGAARIETYQEYARIGEAGKFDFGFIADSAYITKDSTIPFLSRLEPMTALSAVAAVTKHLGLVGTFTTSYSEPFTTARQLASLDVISDGRAGWNAVTSALEGVARNHGHDKLHDHALRYRIAAEYIEVVRGLWNSWEDGAFPRNKETGEYVDLDKLHTLNHVGEFFKVQGPLNIERSKQGHPVIFQAGASDTGRDLAARYADAIFSSFEESGNIAKAQEQYQDVKRRAAAYGRDPEKVLLFPSIAPIVASTREEAERLYEEGNRFTDPEYAVKYLSRYFSFFDFSQFPLDEPLPELGDIGKNSFRSTAEYYLRIAKEENLTLRQLALRATNPRGDFVGTPEYVADKIERFFKERAVDGFILSGSHANLRNFVDRVVPILQERGLFRKEYEADTLRGHLGLDFPENRYALERRGVLTR</sequence>
<evidence type="ECO:0000256" key="3">
    <source>
        <dbReference type="ARBA" id="ARBA00023002"/>
    </source>
</evidence>
<dbReference type="Gene3D" id="3.20.20.30">
    <property type="entry name" value="Luciferase-like domain"/>
    <property type="match status" value="1"/>
</dbReference>
<evidence type="ECO:0000259" key="7">
    <source>
        <dbReference type="Pfam" id="PF00296"/>
    </source>
</evidence>
<dbReference type="InterPro" id="IPR011251">
    <property type="entry name" value="Luciferase-like_dom"/>
</dbReference>
<dbReference type="CDD" id="cd01095">
    <property type="entry name" value="Nitrilotriacetate_monoxgenase"/>
    <property type="match status" value="1"/>
</dbReference>
<dbReference type="PIRSF" id="PIRSF000337">
    <property type="entry name" value="NTA_MOA"/>
    <property type="match status" value="1"/>
</dbReference>
<dbReference type="InterPro" id="IPR036661">
    <property type="entry name" value="Luciferase-like_sf"/>
</dbReference>
<dbReference type="AlphaFoldDB" id="A0A841SS70"/>
<evidence type="ECO:0000256" key="5">
    <source>
        <dbReference type="ARBA" id="ARBA00033748"/>
    </source>
</evidence>
<dbReference type="Proteomes" id="UP000535838">
    <property type="component" value="Unassembled WGS sequence"/>
</dbReference>
<dbReference type="EMBL" id="JACJVQ010000008">
    <property type="protein sequence ID" value="MBB6634784.1"/>
    <property type="molecule type" value="Genomic_DNA"/>
</dbReference>
<dbReference type="PANTHER" id="PTHR30011:SF16">
    <property type="entry name" value="C2H2 FINGER DOMAIN TRANSCRIPTION FACTOR (EUROFUNG)-RELATED"/>
    <property type="match status" value="1"/>
</dbReference>
<dbReference type="SUPFAM" id="SSF51679">
    <property type="entry name" value="Bacterial luciferase-like"/>
    <property type="match status" value="1"/>
</dbReference>
<dbReference type="NCBIfam" id="TIGR03860">
    <property type="entry name" value="FMN_nitrolo"/>
    <property type="match status" value="1"/>
</dbReference>
<keyword evidence="2 6" id="KW-0288">FMN</keyword>
<evidence type="ECO:0000256" key="6">
    <source>
        <dbReference type="PIRSR" id="PIRSR000337-1"/>
    </source>
</evidence>
<reference evidence="8 9" key="1">
    <citation type="submission" date="2020-08" db="EMBL/GenBank/DDBJ databases">
        <title>Cohnella phylogeny.</title>
        <authorList>
            <person name="Dunlap C."/>
        </authorList>
    </citation>
    <scope>NUCLEOTIDE SEQUENCE [LARGE SCALE GENOMIC DNA]</scope>
    <source>
        <strain evidence="8 9">DSM 25241</strain>
    </source>
</reference>
<feature type="binding site" evidence="6">
    <location>
        <position position="219"/>
    </location>
    <ligand>
        <name>FMN</name>
        <dbReference type="ChEBI" id="CHEBI:58210"/>
    </ligand>
</feature>
<evidence type="ECO:0000256" key="2">
    <source>
        <dbReference type="ARBA" id="ARBA00022643"/>
    </source>
</evidence>
<dbReference type="InterPro" id="IPR051260">
    <property type="entry name" value="Diverse_substr_monoxygenases"/>
</dbReference>
<accession>A0A841SS70</accession>
<keyword evidence="9" id="KW-1185">Reference proteome</keyword>